<dbReference type="Gene3D" id="3.40.630.10">
    <property type="entry name" value="Zn peptidases"/>
    <property type="match status" value="1"/>
</dbReference>
<dbReference type="GO" id="GO:0016788">
    <property type="term" value="F:hydrolase activity, acting on ester bonds"/>
    <property type="evidence" value="ECO:0007669"/>
    <property type="project" value="InterPro"/>
</dbReference>
<gene>
    <name evidence="6" type="ORF">C7B45_11205</name>
</gene>
<comment type="caution">
    <text evidence="6">The sequence shown here is derived from an EMBL/GenBank/DDBJ whole genome shotgun (WGS) entry which is preliminary data.</text>
</comment>
<evidence type="ECO:0000313" key="6">
    <source>
        <dbReference type="EMBL" id="PSR21341.1"/>
    </source>
</evidence>
<proteinExistence type="predicted"/>
<comment type="cofactor">
    <cofactor evidence="1">
        <name>Zn(2+)</name>
        <dbReference type="ChEBI" id="CHEBI:29105"/>
    </cofactor>
</comment>
<dbReference type="PANTHER" id="PTHR37326">
    <property type="entry name" value="BLL3975 PROTEIN"/>
    <property type="match status" value="1"/>
</dbReference>
<evidence type="ECO:0000313" key="7">
    <source>
        <dbReference type="Proteomes" id="UP000241848"/>
    </source>
</evidence>
<reference evidence="6 7" key="1">
    <citation type="journal article" date="2014" name="BMC Genomics">
        <title>Comparison of environmental and isolate Sulfobacillus genomes reveals diverse carbon, sulfur, nitrogen, and hydrogen metabolisms.</title>
        <authorList>
            <person name="Justice N.B."/>
            <person name="Norman A."/>
            <person name="Brown C.T."/>
            <person name="Singh A."/>
            <person name="Thomas B.C."/>
            <person name="Banfield J.F."/>
        </authorList>
    </citation>
    <scope>NUCLEOTIDE SEQUENCE [LARGE SCALE GENOMIC DNA]</scope>
    <source>
        <strain evidence="6">AMDSBA3</strain>
    </source>
</reference>
<dbReference type="SUPFAM" id="SSF53187">
    <property type="entry name" value="Zn-dependent exopeptidases"/>
    <property type="match status" value="1"/>
</dbReference>
<evidence type="ECO:0000256" key="3">
    <source>
        <dbReference type="ARBA" id="ARBA00022801"/>
    </source>
</evidence>
<dbReference type="CDD" id="cd06254">
    <property type="entry name" value="M14_ASTE_ASPA-like"/>
    <property type="match status" value="1"/>
</dbReference>
<dbReference type="PIRSF" id="PIRSF039012">
    <property type="entry name" value="ASP"/>
    <property type="match status" value="1"/>
</dbReference>
<evidence type="ECO:0000256" key="4">
    <source>
        <dbReference type="ARBA" id="ARBA00022833"/>
    </source>
</evidence>
<keyword evidence="4" id="KW-0862">Zinc</keyword>
<evidence type="ECO:0000256" key="1">
    <source>
        <dbReference type="ARBA" id="ARBA00001947"/>
    </source>
</evidence>
<accession>A0A2T2WGH7</accession>
<evidence type="ECO:0000259" key="5">
    <source>
        <dbReference type="Pfam" id="PF24827"/>
    </source>
</evidence>
<keyword evidence="2" id="KW-0479">Metal-binding</keyword>
<dbReference type="AlphaFoldDB" id="A0A2T2WGH7"/>
<dbReference type="Pfam" id="PF24827">
    <property type="entry name" value="AstE_AspA_cat"/>
    <property type="match status" value="1"/>
</dbReference>
<dbReference type="GO" id="GO:0016811">
    <property type="term" value="F:hydrolase activity, acting on carbon-nitrogen (but not peptide) bonds, in linear amides"/>
    <property type="evidence" value="ECO:0007669"/>
    <property type="project" value="InterPro"/>
</dbReference>
<dbReference type="GO" id="GO:0046872">
    <property type="term" value="F:metal ion binding"/>
    <property type="evidence" value="ECO:0007669"/>
    <property type="project" value="UniProtKB-KW"/>
</dbReference>
<dbReference type="InterPro" id="IPR043795">
    <property type="entry name" value="N-alpha-Ac-DABA-like"/>
</dbReference>
<sequence length="322" mass="34224">MIPRIADPFVGGYDMSVSTVSTKQRGFLAVPGTDIQLPYTDIRGTGSGPTLLITGGVHGGEYPGIESAIRFATSLDPSRLNGRVKVIHMTNPPAFYAKRQYVSPLDEKNLNRVFPGNMTGTPTERVAAVIIEALREADFWVDLHGGDIHEALVPFTIFSDRGPQEVVHQAEAMARAYGISHILRSSSIAGGSYATAAEMGIPAILTESGQVGQLEETAVTIHLNGLEQLLRHLGMVPQSPVPPVGAPLLTQFIWVSAPSTGLYYSALKPGQHVRQGETGGVVKDVFGDIISHVPVPQDGVVLFTVTSLAINTGEPLFAVAAP</sequence>
<protein>
    <submittedName>
        <fullName evidence="6">Succinylglutamate desuccinylase</fullName>
    </submittedName>
</protein>
<dbReference type="InterPro" id="IPR053138">
    <property type="entry name" value="N-alpha-Ac-DABA_deacetylase"/>
</dbReference>
<dbReference type="EMBL" id="PXYV01000036">
    <property type="protein sequence ID" value="PSR21341.1"/>
    <property type="molecule type" value="Genomic_DNA"/>
</dbReference>
<dbReference type="InterPro" id="IPR055438">
    <property type="entry name" value="AstE_AspA_cat"/>
</dbReference>
<keyword evidence="3" id="KW-0378">Hydrolase</keyword>
<feature type="domain" description="Succinylglutamate desuccinylase/Aspartoacylase catalytic" evidence="5">
    <location>
        <begin position="48"/>
        <end position="233"/>
    </location>
</feature>
<name>A0A2T2WGH7_9FIRM</name>
<organism evidence="6 7">
    <name type="scientific">Sulfobacillus acidophilus</name>
    <dbReference type="NCBI Taxonomy" id="53633"/>
    <lineage>
        <taxon>Bacteria</taxon>
        <taxon>Bacillati</taxon>
        <taxon>Bacillota</taxon>
        <taxon>Clostridia</taxon>
        <taxon>Eubacteriales</taxon>
        <taxon>Clostridiales Family XVII. Incertae Sedis</taxon>
        <taxon>Sulfobacillus</taxon>
    </lineage>
</organism>
<dbReference type="PANTHER" id="PTHR37326:SF1">
    <property type="entry name" value="BLL3975 PROTEIN"/>
    <property type="match status" value="1"/>
</dbReference>
<dbReference type="Proteomes" id="UP000241848">
    <property type="component" value="Unassembled WGS sequence"/>
</dbReference>
<evidence type="ECO:0000256" key="2">
    <source>
        <dbReference type="ARBA" id="ARBA00022723"/>
    </source>
</evidence>